<proteinExistence type="predicted"/>
<organism evidence="2 3">
    <name type="scientific">Hydnum rufescens UP504</name>
    <dbReference type="NCBI Taxonomy" id="1448309"/>
    <lineage>
        <taxon>Eukaryota</taxon>
        <taxon>Fungi</taxon>
        <taxon>Dikarya</taxon>
        <taxon>Basidiomycota</taxon>
        <taxon>Agaricomycotina</taxon>
        <taxon>Agaricomycetes</taxon>
        <taxon>Cantharellales</taxon>
        <taxon>Hydnaceae</taxon>
        <taxon>Hydnum</taxon>
    </lineage>
</organism>
<dbReference type="Gene3D" id="3.40.50.300">
    <property type="entry name" value="P-loop containing nucleotide triphosphate hydrolases"/>
    <property type="match status" value="1"/>
</dbReference>
<feature type="domain" description="AAA+ ATPase" evidence="1">
    <location>
        <begin position="78"/>
        <end position="205"/>
    </location>
</feature>
<sequence length="305" mass="34183">EDELYLLPPAVPGFSLSLKKWGIMLVKELDFVHYSKEAWDHLVIDEDTKMLIRSLVEIRGNKDKTAQLASDWIQGKSEGLVFLLHGDPGLGKTLTAETVAETLKRPLYMVGASELGINPHEVEEGLRRVLDRASSWNAVLLIDEADVLLEKRSSNDLARNALVAAALRLLEYHTGVLFLTTNRVQSFDPASLSRISVAIKYTALDRKRRLHIWRQFLLAARALPNTEEVRAAVTQEHYLSDEDVLALAEYDLNGRVIKNVVRTAQALALSAEKPLGMDHLNMVITVTEKFLKEISEHSLKEGTGR</sequence>
<evidence type="ECO:0000259" key="1">
    <source>
        <dbReference type="SMART" id="SM00382"/>
    </source>
</evidence>
<name>A0A9P6DUL8_9AGAM</name>
<dbReference type="InterPro" id="IPR003959">
    <property type="entry name" value="ATPase_AAA_core"/>
</dbReference>
<dbReference type="InterPro" id="IPR027417">
    <property type="entry name" value="P-loop_NTPase"/>
</dbReference>
<dbReference type="InterPro" id="IPR056599">
    <property type="entry name" value="AAA_lid_fung"/>
</dbReference>
<dbReference type="GO" id="GO:0016887">
    <property type="term" value="F:ATP hydrolysis activity"/>
    <property type="evidence" value="ECO:0007669"/>
    <property type="project" value="InterPro"/>
</dbReference>
<dbReference type="AlphaFoldDB" id="A0A9P6DUL8"/>
<dbReference type="Proteomes" id="UP000886523">
    <property type="component" value="Unassembled WGS sequence"/>
</dbReference>
<gene>
    <name evidence="2" type="ORF">BS47DRAFT_1299879</name>
</gene>
<evidence type="ECO:0000313" key="3">
    <source>
        <dbReference type="Proteomes" id="UP000886523"/>
    </source>
</evidence>
<dbReference type="PANTHER" id="PTHR46411">
    <property type="entry name" value="FAMILY ATPASE, PUTATIVE-RELATED"/>
    <property type="match status" value="1"/>
</dbReference>
<dbReference type="Pfam" id="PF00004">
    <property type="entry name" value="AAA"/>
    <property type="match status" value="1"/>
</dbReference>
<dbReference type="SUPFAM" id="SSF52540">
    <property type="entry name" value="P-loop containing nucleoside triphosphate hydrolases"/>
    <property type="match status" value="1"/>
</dbReference>
<dbReference type="Pfam" id="PF23232">
    <property type="entry name" value="AAA_lid_13"/>
    <property type="match status" value="1"/>
</dbReference>
<feature type="non-terminal residue" evidence="2">
    <location>
        <position position="1"/>
    </location>
</feature>
<dbReference type="GO" id="GO:0005524">
    <property type="term" value="F:ATP binding"/>
    <property type="evidence" value="ECO:0007669"/>
    <property type="project" value="InterPro"/>
</dbReference>
<evidence type="ECO:0000313" key="2">
    <source>
        <dbReference type="EMBL" id="KAF9510745.1"/>
    </source>
</evidence>
<comment type="caution">
    <text evidence="2">The sequence shown here is derived from an EMBL/GenBank/DDBJ whole genome shotgun (WGS) entry which is preliminary data.</text>
</comment>
<reference evidence="2" key="1">
    <citation type="journal article" date="2020" name="Nat. Commun.">
        <title>Large-scale genome sequencing of mycorrhizal fungi provides insights into the early evolution of symbiotic traits.</title>
        <authorList>
            <person name="Miyauchi S."/>
            <person name="Kiss E."/>
            <person name="Kuo A."/>
            <person name="Drula E."/>
            <person name="Kohler A."/>
            <person name="Sanchez-Garcia M."/>
            <person name="Morin E."/>
            <person name="Andreopoulos B."/>
            <person name="Barry K.W."/>
            <person name="Bonito G."/>
            <person name="Buee M."/>
            <person name="Carver A."/>
            <person name="Chen C."/>
            <person name="Cichocki N."/>
            <person name="Clum A."/>
            <person name="Culley D."/>
            <person name="Crous P.W."/>
            <person name="Fauchery L."/>
            <person name="Girlanda M."/>
            <person name="Hayes R.D."/>
            <person name="Keri Z."/>
            <person name="LaButti K."/>
            <person name="Lipzen A."/>
            <person name="Lombard V."/>
            <person name="Magnuson J."/>
            <person name="Maillard F."/>
            <person name="Murat C."/>
            <person name="Nolan M."/>
            <person name="Ohm R.A."/>
            <person name="Pangilinan J."/>
            <person name="Pereira M.F."/>
            <person name="Perotto S."/>
            <person name="Peter M."/>
            <person name="Pfister S."/>
            <person name="Riley R."/>
            <person name="Sitrit Y."/>
            <person name="Stielow J.B."/>
            <person name="Szollosi G."/>
            <person name="Zifcakova L."/>
            <person name="Stursova M."/>
            <person name="Spatafora J.W."/>
            <person name="Tedersoo L."/>
            <person name="Vaario L.M."/>
            <person name="Yamada A."/>
            <person name="Yan M."/>
            <person name="Wang P."/>
            <person name="Xu J."/>
            <person name="Bruns T."/>
            <person name="Baldrian P."/>
            <person name="Vilgalys R."/>
            <person name="Dunand C."/>
            <person name="Henrissat B."/>
            <person name="Grigoriev I.V."/>
            <person name="Hibbett D."/>
            <person name="Nagy L.G."/>
            <person name="Martin F.M."/>
        </authorList>
    </citation>
    <scope>NUCLEOTIDE SEQUENCE</scope>
    <source>
        <strain evidence="2">UP504</strain>
    </source>
</reference>
<protein>
    <recommendedName>
        <fullName evidence="1">AAA+ ATPase domain-containing protein</fullName>
    </recommendedName>
</protein>
<keyword evidence="3" id="KW-1185">Reference proteome</keyword>
<accession>A0A9P6DUL8</accession>
<dbReference type="SMART" id="SM00382">
    <property type="entry name" value="AAA"/>
    <property type="match status" value="1"/>
</dbReference>
<dbReference type="InterPro" id="IPR003593">
    <property type="entry name" value="AAA+_ATPase"/>
</dbReference>
<dbReference type="OrthoDB" id="10042665at2759"/>
<dbReference type="EMBL" id="MU129011">
    <property type="protein sequence ID" value="KAF9510745.1"/>
    <property type="molecule type" value="Genomic_DNA"/>
</dbReference>
<dbReference type="PANTHER" id="PTHR46411:SF3">
    <property type="entry name" value="AAA+ ATPASE DOMAIN-CONTAINING PROTEIN"/>
    <property type="match status" value="1"/>
</dbReference>